<evidence type="ECO:0000256" key="6">
    <source>
        <dbReference type="ARBA" id="ARBA00059003"/>
    </source>
</evidence>
<keyword evidence="3" id="KW-0690">Ribosome biogenesis</keyword>
<evidence type="ECO:0000256" key="3">
    <source>
        <dbReference type="ARBA" id="ARBA00022517"/>
    </source>
</evidence>
<dbReference type="GO" id="GO:0003735">
    <property type="term" value="F:structural constituent of ribosome"/>
    <property type="evidence" value="ECO:0007669"/>
    <property type="project" value="InterPro"/>
</dbReference>
<evidence type="ECO:0000256" key="2">
    <source>
        <dbReference type="ARBA" id="ARBA00005647"/>
    </source>
</evidence>
<dbReference type="EMBL" id="GFDF01004961">
    <property type="protein sequence ID" value="JAV09123.1"/>
    <property type="molecule type" value="Transcribed_RNA"/>
</dbReference>
<dbReference type="FunFam" id="2.30.170.20:FF:000001">
    <property type="entry name" value="probable ribosome biogenesis protein RLP24"/>
    <property type="match status" value="1"/>
</dbReference>
<sequence length="190" mass="22675">MRIETCYFCSSKVYPGKGVQFVRNDCKVFKFCRSKCHRAFKMKKNPRKTRWTKAYRKTAGKELTVDPSFEFEKRRNIPVKYNRELWTRTLDAMQKITEIKERRERHFVMERLRKGTQVEIEMDVKDVQKNMALIRSPAAGLREKVAKEKALAESQMDLDEEEITYVPARELEKQLEEEAKTSHREMLMEA</sequence>
<dbReference type="InterPro" id="IPR056366">
    <property type="entry name" value="Ribosomal_eL24"/>
</dbReference>
<reference evidence="9" key="1">
    <citation type="submission" date="2016-12" db="EMBL/GenBank/DDBJ databases">
        <title>An insight into the sialome and mialome of the sand fly, Nyssomyia neivai.</title>
        <authorList>
            <person name="Sebastian V."/>
            <person name="Goulart T.M."/>
            <person name="Oliveira W."/>
            <person name="Calvo E."/>
            <person name="Oliveira L.F."/>
            <person name="Pinto M.C."/>
            <person name="Rosselino A.M."/>
            <person name="Ribeiro J.M."/>
        </authorList>
    </citation>
    <scope>NUCLEOTIDE SEQUENCE</scope>
</reference>
<accession>A0A1L8DRN7</accession>
<evidence type="ECO:0000256" key="7">
    <source>
        <dbReference type="ARBA" id="ARBA00064137"/>
    </source>
</evidence>
<dbReference type="InterPro" id="IPR038630">
    <property type="entry name" value="L24e/L24_sf"/>
</dbReference>
<dbReference type="GO" id="GO:0005840">
    <property type="term" value="C:ribosome"/>
    <property type="evidence" value="ECO:0007669"/>
    <property type="project" value="UniProtKB-KW"/>
</dbReference>
<evidence type="ECO:0000256" key="4">
    <source>
        <dbReference type="ARBA" id="ARBA00023242"/>
    </source>
</evidence>
<evidence type="ECO:0000256" key="1">
    <source>
        <dbReference type="ARBA" id="ARBA00004123"/>
    </source>
</evidence>
<dbReference type="InterPro" id="IPR000988">
    <property type="entry name" value="Ribosomal_eL24-rel_N"/>
</dbReference>
<dbReference type="SMART" id="SM00746">
    <property type="entry name" value="TRASH"/>
    <property type="match status" value="1"/>
</dbReference>
<dbReference type="GO" id="GO:0042273">
    <property type="term" value="P:ribosomal large subunit biogenesis"/>
    <property type="evidence" value="ECO:0007669"/>
    <property type="project" value="TreeGrafter"/>
</dbReference>
<dbReference type="InterPro" id="IPR011017">
    <property type="entry name" value="TRASH_dom"/>
</dbReference>
<name>A0A1L8DRN7_9DIPT</name>
<organism evidence="9">
    <name type="scientific">Nyssomyia neivai</name>
    <dbReference type="NCBI Taxonomy" id="330878"/>
    <lineage>
        <taxon>Eukaryota</taxon>
        <taxon>Metazoa</taxon>
        <taxon>Ecdysozoa</taxon>
        <taxon>Arthropoda</taxon>
        <taxon>Hexapoda</taxon>
        <taxon>Insecta</taxon>
        <taxon>Pterygota</taxon>
        <taxon>Neoptera</taxon>
        <taxon>Endopterygota</taxon>
        <taxon>Diptera</taxon>
        <taxon>Nematocera</taxon>
        <taxon>Psychodoidea</taxon>
        <taxon>Psychodidae</taxon>
        <taxon>Nyssomyia</taxon>
    </lineage>
</organism>
<comment type="similarity">
    <text evidence="2">Belongs to the eukaryotic ribosomal protein eL24 family.</text>
</comment>
<evidence type="ECO:0000313" key="9">
    <source>
        <dbReference type="EMBL" id="JAV09123.1"/>
    </source>
</evidence>
<dbReference type="CDD" id="cd00472">
    <property type="entry name" value="Ribosomal_L24e_L24"/>
    <property type="match status" value="1"/>
</dbReference>
<comment type="function">
    <text evidence="6">Involved in the biogenesis of the 60S ribosomal subunit. Ensures the docking of NOG1 to pre-60S particles.</text>
</comment>
<dbReference type="Gene3D" id="2.30.170.20">
    <property type="entry name" value="Ribosomal protein L24e"/>
    <property type="match status" value="1"/>
</dbReference>
<dbReference type="Pfam" id="PF01246">
    <property type="entry name" value="Ribosomal_L24e"/>
    <property type="match status" value="1"/>
</dbReference>
<protein>
    <recommendedName>
        <fullName evidence="5">Probable ribosome biogenesis protein RLP24</fullName>
    </recommendedName>
</protein>
<dbReference type="PROSITE" id="PS01073">
    <property type="entry name" value="RIBOSOMAL_L24E"/>
    <property type="match status" value="1"/>
</dbReference>
<dbReference type="PANTHER" id="PTHR10792">
    <property type="entry name" value="60S RIBOSOMAL PROTEIN L24"/>
    <property type="match status" value="1"/>
</dbReference>
<dbReference type="SUPFAM" id="SSF57716">
    <property type="entry name" value="Glucocorticoid receptor-like (DNA-binding domain)"/>
    <property type="match status" value="1"/>
</dbReference>
<keyword evidence="4" id="KW-0539">Nucleus</keyword>
<dbReference type="AlphaFoldDB" id="A0A1L8DRN7"/>
<comment type="subunit">
    <text evidence="7">Associated with nucleolar and cytoplasmic pre-60S particles. At the end of biogenesis it dissociates from cytoplasmic pre-60S particles and is likely to be exchanged for its ribosomal homologue, RPL24.</text>
</comment>
<comment type="subcellular location">
    <subcellularLocation>
        <location evidence="1">Nucleus</location>
    </subcellularLocation>
</comment>
<keyword evidence="9" id="KW-0687">Ribonucleoprotein</keyword>
<dbReference type="GO" id="GO:0005730">
    <property type="term" value="C:nucleolus"/>
    <property type="evidence" value="ECO:0007669"/>
    <property type="project" value="TreeGrafter"/>
</dbReference>
<proteinExistence type="inferred from homology"/>
<dbReference type="InterPro" id="IPR023442">
    <property type="entry name" value="Ribosomal_eL24_CS"/>
</dbReference>
<feature type="domain" description="TRASH" evidence="8">
    <location>
        <begin position="6"/>
        <end position="44"/>
    </location>
</feature>
<evidence type="ECO:0000256" key="5">
    <source>
        <dbReference type="ARBA" id="ARBA00039784"/>
    </source>
</evidence>
<dbReference type="PANTHER" id="PTHR10792:SF8">
    <property type="entry name" value="RIBOSOME BIOGENESIS PROTEIN RLP24-RELATED"/>
    <property type="match status" value="1"/>
</dbReference>
<keyword evidence="9" id="KW-0689">Ribosomal protein</keyword>
<evidence type="ECO:0000259" key="8">
    <source>
        <dbReference type="SMART" id="SM00746"/>
    </source>
</evidence>